<evidence type="ECO:0000313" key="2">
    <source>
        <dbReference type="WBParaSite" id="nRc.2.0.1.t38561-RA"/>
    </source>
</evidence>
<sequence>MAASSLAGNGVGNRPSGCDRVNSLFNRSSAETLSSGTFSDSKANRNSPIFPLCPELRPTMIRTDQGLLLHINGRFNLSQKMFGLAKDSRLDPVNAKLNYLAQQIKNLLFSCSMTNSCPSLSLTSPFINVKRSLRNFLWHSVTSSLASSKSFNMVSLIT</sequence>
<evidence type="ECO:0000313" key="1">
    <source>
        <dbReference type="Proteomes" id="UP000887565"/>
    </source>
</evidence>
<accession>A0A915KJG9</accession>
<keyword evidence="1" id="KW-1185">Reference proteome</keyword>
<protein>
    <submittedName>
        <fullName evidence="2">Uncharacterized protein</fullName>
    </submittedName>
</protein>
<dbReference type="AlphaFoldDB" id="A0A915KJG9"/>
<dbReference type="Proteomes" id="UP000887565">
    <property type="component" value="Unplaced"/>
</dbReference>
<reference evidence="2" key="1">
    <citation type="submission" date="2022-11" db="UniProtKB">
        <authorList>
            <consortium name="WormBaseParasite"/>
        </authorList>
    </citation>
    <scope>IDENTIFICATION</scope>
</reference>
<proteinExistence type="predicted"/>
<name>A0A915KJG9_ROMCU</name>
<dbReference type="WBParaSite" id="nRc.2.0.1.t38561-RA">
    <property type="protein sequence ID" value="nRc.2.0.1.t38561-RA"/>
    <property type="gene ID" value="nRc.2.0.1.g38561"/>
</dbReference>
<organism evidence="1 2">
    <name type="scientific">Romanomermis culicivorax</name>
    <name type="common">Nematode worm</name>
    <dbReference type="NCBI Taxonomy" id="13658"/>
    <lineage>
        <taxon>Eukaryota</taxon>
        <taxon>Metazoa</taxon>
        <taxon>Ecdysozoa</taxon>
        <taxon>Nematoda</taxon>
        <taxon>Enoplea</taxon>
        <taxon>Dorylaimia</taxon>
        <taxon>Mermithida</taxon>
        <taxon>Mermithoidea</taxon>
        <taxon>Mermithidae</taxon>
        <taxon>Romanomermis</taxon>
    </lineage>
</organism>